<dbReference type="AlphaFoldDB" id="A0A9Q8WGS6"/>
<evidence type="ECO:0000313" key="2">
    <source>
        <dbReference type="EMBL" id="UQC82686.1"/>
    </source>
</evidence>
<proteinExistence type="predicted"/>
<dbReference type="InterPro" id="IPR058525">
    <property type="entry name" value="DUF8212"/>
</dbReference>
<evidence type="ECO:0000313" key="3">
    <source>
        <dbReference type="Proteomes" id="UP000830671"/>
    </source>
</evidence>
<reference evidence="2" key="1">
    <citation type="journal article" date="2021" name="Mol. Plant Microbe Interact.">
        <title>Complete Genome Sequence of the Plant-Pathogenic Fungus Colletotrichum lupini.</title>
        <authorList>
            <person name="Baroncelli R."/>
            <person name="Pensec F."/>
            <person name="Da Lio D."/>
            <person name="Boufleur T."/>
            <person name="Vicente I."/>
            <person name="Sarrocco S."/>
            <person name="Picot A."/>
            <person name="Baraldi E."/>
            <person name="Sukno S."/>
            <person name="Thon M."/>
            <person name="Le Floch G."/>
        </authorList>
    </citation>
    <scope>NUCLEOTIDE SEQUENCE</scope>
    <source>
        <strain evidence="2">IMI 504893</strain>
    </source>
</reference>
<dbReference type="Pfam" id="PF26640">
    <property type="entry name" value="DUF8212"/>
    <property type="match status" value="1"/>
</dbReference>
<sequence>MIYGEGSKAFRRLQEEISRETNDLSLFAWKGHPQGSVGSQMSRGIFARSPSEFSSCSTMQRSGTRQDSPGEFTLTNKGVRFETKFPRQQPFAVHYGSDRLVGADKLPTTRNVLPNNFPDLVKDDLDWGSSQEEAFEKALLSICTNPQFQATEVEFVTKKITDGQRGFRMVKDYRATFRVELETHQDHNGIITYHASLSGKI</sequence>
<evidence type="ECO:0000259" key="1">
    <source>
        <dbReference type="Pfam" id="PF26640"/>
    </source>
</evidence>
<dbReference type="KEGG" id="clup:CLUP02_08176"/>
<dbReference type="PANTHER" id="PTHR10622">
    <property type="entry name" value="HET DOMAIN-CONTAINING PROTEIN"/>
    <property type="match status" value="1"/>
</dbReference>
<dbReference type="PANTHER" id="PTHR10622:SF12">
    <property type="entry name" value="HET DOMAIN-CONTAINING PROTEIN"/>
    <property type="match status" value="1"/>
</dbReference>
<organism evidence="2 3">
    <name type="scientific">Colletotrichum lupini</name>
    <dbReference type="NCBI Taxonomy" id="145971"/>
    <lineage>
        <taxon>Eukaryota</taxon>
        <taxon>Fungi</taxon>
        <taxon>Dikarya</taxon>
        <taxon>Ascomycota</taxon>
        <taxon>Pezizomycotina</taxon>
        <taxon>Sordariomycetes</taxon>
        <taxon>Hypocreomycetidae</taxon>
        <taxon>Glomerellales</taxon>
        <taxon>Glomerellaceae</taxon>
        <taxon>Colletotrichum</taxon>
        <taxon>Colletotrichum acutatum species complex</taxon>
    </lineage>
</organism>
<dbReference type="GeneID" id="73342176"/>
<gene>
    <name evidence="2" type="ORF">CLUP02_08176</name>
</gene>
<keyword evidence="3" id="KW-1185">Reference proteome</keyword>
<feature type="domain" description="DUF8212" evidence="1">
    <location>
        <begin position="8"/>
        <end position="72"/>
    </location>
</feature>
<name>A0A9Q8WGS6_9PEZI</name>
<dbReference type="Proteomes" id="UP000830671">
    <property type="component" value="Chromosome 4"/>
</dbReference>
<protein>
    <submittedName>
        <fullName evidence="2">HET domain-containing protein</fullName>
    </submittedName>
</protein>
<accession>A0A9Q8WGS6</accession>
<dbReference type="RefSeq" id="XP_049144309.1">
    <property type="nucleotide sequence ID" value="XM_049287166.1"/>
</dbReference>
<dbReference type="EMBL" id="CP019476">
    <property type="protein sequence ID" value="UQC82686.1"/>
    <property type="molecule type" value="Genomic_DNA"/>
</dbReference>